<name>A0ACC1KN41_9FUNG</name>
<reference evidence="1" key="1">
    <citation type="submission" date="2022-07" db="EMBL/GenBank/DDBJ databases">
        <title>Phylogenomic reconstructions and comparative analyses of Kickxellomycotina fungi.</title>
        <authorList>
            <person name="Reynolds N.K."/>
            <person name="Stajich J.E."/>
            <person name="Barry K."/>
            <person name="Grigoriev I.V."/>
            <person name="Crous P."/>
            <person name="Smith M.E."/>
        </authorList>
    </citation>
    <scope>NUCLEOTIDE SEQUENCE</scope>
    <source>
        <strain evidence="1">BCRC 34191</strain>
    </source>
</reference>
<evidence type="ECO:0000313" key="2">
    <source>
        <dbReference type="Proteomes" id="UP001140066"/>
    </source>
</evidence>
<dbReference type="EMBL" id="JANBUK010000075">
    <property type="protein sequence ID" value="KAJ2791936.1"/>
    <property type="molecule type" value="Genomic_DNA"/>
</dbReference>
<proteinExistence type="predicted"/>
<sequence length="357" mass="38049">MSASTITRVLLNNYVPSGSAKISDFQIVQAPAPTKEQLKENEVILRPLYLSVDPYQRNRLSGAKESYIPMYQKGQPISNSLVATKGQPISNSLVATVIASTSGEFQEGDLVIDGGGKWETEYVARAGAIKKAPVYPGINPRDYVGVLGMPSFTAYVGMTVVAEPKAGETILVSSASGAVGQMVVQLAKARGLRVVGVAGSDDKIEYLKSIGADAAFNYKTCGSLEDAIKRAAPEGIDIYFDCVGGELLDAALANINEFARIVVCGAITQYNLSSGEEGYGVKNTLNILIKSAKMQGFTIGGYFGTKIQGEFIEHVSKLYDEGKIKYRMSETVGLENGAQAILDLFEGKNVGKSVIKA</sequence>
<keyword evidence="2" id="KW-1185">Reference proteome</keyword>
<evidence type="ECO:0000313" key="1">
    <source>
        <dbReference type="EMBL" id="KAJ2791936.1"/>
    </source>
</evidence>
<accession>A0ACC1KN41</accession>
<dbReference type="Proteomes" id="UP001140066">
    <property type="component" value="Unassembled WGS sequence"/>
</dbReference>
<organism evidence="1 2">
    <name type="scientific">Coemansia linderi</name>
    <dbReference type="NCBI Taxonomy" id="2663919"/>
    <lineage>
        <taxon>Eukaryota</taxon>
        <taxon>Fungi</taxon>
        <taxon>Fungi incertae sedis</taxon>
        <taxon>Zoopagomycota</taxon>
        <taxon>Kickxellomycotina</taxon>
        <taxon>Kickxellomycetes</taxon>
        <taxon>Kickxellales</taxon>
        <taxon>Kickxellaceae</taxon>
        <taxon>Coemansia</taxon>
    </lineage>
</organism>
<comment type="caution">
    <text evidence="1">The sequence shown here is derived from an EMBL/GenBank/DDBJ whole genome shotgun (WGS) entry which is preliminary data.</text>
</comment>
<gene>
    <name evidence="1" type="ORF">GGI18_000776</name>
</gene>
<protein>
    <submittedName>
        <fullName evidence="1">Uncharacterized protein</fullName>
    </submittedName>
</protein>